<accession>A0A0F9PH86</accession>
<protein>
    <submittedName>
        <fullName evidence="1">Uncharacterized protein</fullName>
    </submittedName>
</protein>
<dbReference type="AlphaFoldDB" id="A0A0F9PH86"/>
<comment type="caution">
    <text evidence="1">The sequence shown here is derived from an EMBL/GenBank/DDBJ whole genome shotgun (WGS) entry which is preliminary data.</text>
</comment>
<name>A0A0F9PH86_9ZZZZ</name>
<evidence type="ECO:0000313" key="1">
    <source>
        <dbReference type="EMBL" id="KKN23842.1"/>
    </source>
</evidence>
<dbReference type="EMBL" id="LAZR01002934">
    <property type="protein sequence ID" value="KKN23842.1"/>
    <property type="molecule type" value="Genomic_DNA"/>
</dbReference>
<sequence>MSYYSKKVDETFPNAVIGVAEIIIKVRLDGTGKLTKRSDIYTKQSAIDKGASPVDEIYEMYTIDALAVQKLITEIDKINKEEIPKP</sequence>
<gene>
    <name evidence="1" type="ORF">LCGC14_0900990</name>
</gene>
<proteinExistence type="predicted"/>
<organism evidence="1">
    <name type="scientific">marine sediment metagenome</name>
    <dbReference type="NCBI Taxonomy" id="412755"/>
    <lineage>
        <taxon>unclassified sequences</taxon>
        <taxon>metagenomes</taxon>
        <taxon>ecological metagenomes</taxon>
    </lineage>
</organism>
<reference evidence="1" key="1">
    <citation type="journal article" date="2015" name="Nature">
        <title>Complex archaea that bridge the gap between prokaryotes and eukaryotes.</title>
        <authorList>
            <person name="Spang A."/>
            <person name="Saw J.H."/>
            <person name="Jorgensen S.L."/>
            <person name="Zaremba-Niedzwiedzka K."/>
            <person name="Martijn J."/>
            <person name="Lind A.E."/>
            <person name="van Eijk R."/>
            <person name="Schleper C."/>
            <person name="Guy L."/>
            <person name="Ettema T.J."/>
        </authorList>
    </citation>
    <scope>NUCLEOTIDE SEQUENCE</scope>
</reference>